<proteinExistence type="predicted"/>
<comment type="caution">
    <text evidence="1">The sequence shown here is derived from an EMBL/GenBank/DDBJ whole genome shotgun (WGS) entry which is preliminary data.</text>
</comment>
<evidence type="ECO:0000313" key="2">
    <source>
        <dbReference type="Proteomes" id="UP000478052"/>
    </source>
</evidence>
<keyword evidence="2" id="KW-1185">Reference proteome</keyword>
<dbReference type="AlphaFoldDB" id="A0A6G0X3Y3"/>
<sequence length="101" mass="11657">MLFLQHEIEKGDILQDAKKLKRLCATRWIQRYDAVNDFIQLLPFVVNALQTIATEWKDSSSIVTDMLKKAITESEFLISLYVIKVLFSYGLPLLNCKLGSY</sequence>
<evidence type="ECO:0000313" key="1">
    <source>
        <dbReference type="EMBL" id="KAF0734609.1"/>
    </source>
</evidence>
<gene>
    <name evidence="1" type="ORF">FWK35_00029333</name>
</gene>
<dbReference type="Proteomes" id="UP000478052">
    <property type="component" value="Unassembled WGS sequence"/>
</dbReference>
<organism evidence="1 2">
    <name type="scientific">Aphis craccivora</name>
    <name type="common">Cowpea aphid</name>
    <dbReference type="NCBI Taxonomy" id="307492"/>
    <lineage>
        <taxon>Eukaryota</taxon>
        <taxon>Metazoa</taxon>
        <taxon>Ecdysozoa</taxon>
        <taxon>Arthropoda</taxon>
        <taxon>Hexapoda</taxon>
        <taxon>Insecta</taxon>
        <taxon>Pterygota</taxon>
        <taxon>Neoptera</taxon>
        <taxon>Paraneoptera</taxon>
        <taxon>Hemiptera</taxon>
        <taxon>Sternorrhyncha</taxon>
        <taxon>Aphidomorpha</taxon>
        <taxon>Aphidoidea</taxon>
        <taxon>Aphididae</taxon>
        <taxon>Aphidini</taxon>
        <taxon>Aphis</taxon>
        <taxon>Aphis</taxon>
    </lineage>
</organism>
<dbReference type="OrthoDB" id="6614843at2759"/>
<accession>A0A6G0X3Y3</accession>
<protein>
    <submittedName>
        <fullName evidence="1">Zinc finger MYM-type protein 1-like isoform X2</fullName>
    </submittedName>
</protein>
<name>A0A6G0X3Y3_APHCR</name>
<reference evidence="1 2" key="1">
    <citation type="submission" date="2019-08" db="EMBL/GenBank/DDBJ databases">
        <title>Whole genome of Aphis craccivora.</title>
        <authorList>
            <person name="Voronova N.V."/>
            <person name="Shulinski R.S."/>
            <person name="Bandarenka Y.V."/>
            <person name="Zhorov D.G."/>
            <person name="Warner D."/>
        </authorList>
    </citation>
    <scope>NUCLEOTIDE SEQUENCE [LARGE SCALE GENOMIC DNA]</scope>
    <source>
        <strain evidence="1">180601</strain>
        <tissue evidence="1">Whole Body</tissue>
    </source>
</reference>
<dbReference type="EMBL" id="VUJU01008171">
    <property type="protein sequence ID" value="KAF0734609.1"/>
    <property type="molecule type" value="Genomic_DNA"/>
</dbReference>